<organism evidence="1">
    <name type="scientific">Anguilla anguilla</name>
    <name type="common">European freshwater eel</name>
    <name type="synonym">Muraena anguilla</name>
    <dbReference type="NCBI Taxonomy" id="7936"/>
    <lineage>
        <taxon>Eukaryota</taxon>
        <taxon>Metazoa</taxon>
        <taxon>Chordata</taxon>
        <taxon>Craniata</taxon>
        <taxon>Vertebrata</taxon>
        <taxon>Euteleostomi</taxon>
        <taxon>Actinopterygii</taxon>
        <taxon>Neopterygii</taxon>
        <taxon>Teleostei</taxon>
        <taxon>Anguilliformes</taxon>
        <taxon>Anguillidae</taxon>
        <taxon>Anguilla</taxon>
    </lineage>
</organism>
<dbReference type="AlphaFoldDB" id="A0A0E9W8E4"/>
<sequence>MKRVICCIFKLWIFPHSC</sequence>
<evidence type="ECO:0000313" key="1">
    <source>
        <dbReference type="EMBL" id="JAH85728.1"/>
    </source>
</evidence>
<reference evidence="1" key="1">
    <citation type="submission" date="2014-11" db="EMBL/GenBank/DDBJ databases">
        <authorList>
            <person name="Amaro Gonzalez C."/>
        </authorList>
    </citation>
    <scope>NUCLEOTIDE SEQUENCE</scope>
</reference>
<proteinExistence type="predicted"/>
<protein>
    <submittedName>
        <fullName evidence="1">Uncharacterized protein</fullName>
    </submittedName>
</protein>
<reference evidence="1" key="2">
    <citation type="journal article" date="2015" name="Fish Shellfish Immunol.">
        <title>Early steps in the European eel (Anguilla anguilla)-Vibrio vulnificus interaction in the gills: Role of the RtxA13 toxin.</title>
        <authorList>
            <person name="Callol A."/>
            <person name="Pajuelo D."/>
            <person name="Ebbesson L."/>
            <person name="Teles M."/>
            <person name="MacKenzie S."/>
            <person name="Amaro C."/>
        </authorList>
    </citation>
    <scope>NUCLEOTIDE SEQUENCE</scope>
</reference>
<accession>A0A0E9W8E4</accession>
<name>A0A0E9W8E4_ANGAN</name>
<dbReference type="EMBL" id="GBXM01022849">
    <property type="protein sequence ID" value="JAH85728.1"/>
    <property type="molecule type" value="Transcribed_RNA"/>
</dbReference>